<name>A0A916XIX9_9SPHI</name>
<organism evidence="3 4">
    <name type="scientific">Pedobacter quisquiliarum</name>
    <dbReference type="NCBI Taxonomy" id="1834438"/>
    <lineage>
        <taxon>Bacteria</taxon>
        <taxon>Pseudomonadati</taxon>
        <taxon>Bacteroidota</taxon>
        <taxon>Sphingobacteriia</taxon>
        <taxon>Sphingobacteriales</taxon>
        <taxon>Sphingobacteriaceae</taxon>
        <taxon>Pedobacter</taxon>
    </lineage>
</organism>
<feature type="domain" description="Secretion system C-terminal sorting" evidence="2">
    <location>
        <begin position="96"/>
        <end position="168"/>
    </location>
</feature>
<dbReference type="NCBIfam" id="TIGR04183">
    <property type="entry name" value="Por_Secre_tail"/>
    <property type="match status" value="1"/>
</dbReference>
<comment type="caution">
    <text evidence="3">The sequence shown here is derived from an EMBL/GenBank/DDBJ whole genome shotgun (WGS) entry which is preliminary data.</text>
</comment>
<dbReference type="Pfam" id="PF18962">
    <property type="entry name" value="Por_Secre_tail"/>
    <property type="match status" value="1"/>
</dbReference>
<dbReference type="Gene3D" id="2.60.40.4070">
    <property type="match status" value="1"/>
</dbReference>
<evidence type="ECO:0000256" key="1">
    <source>
        <dbReference type="SAM" id="SignalP"/>
    </source>
</evidence>
<evidence type="ECO:0000313" key="4">
    <source>
        <dbReference type="Proteomes" id="UP000651668"/>
    </source>
</evidence>
<dbReference type="AlphaFoldDB" id="A0A916XIX9"/>
<dbReference type="RefSeq" id="WP_188627829.1">
    <property type="nucleotide sequence ID" value="NZ_BMIL01000012.1"/>
</dbReference>
<keyword evidence="1" id="KW-0732">Signal</keyword>
<keyword evidence="4" id="KW-1185">Reference proteome</keyword>
<reference evidence="3" key="1">
    <citation type="journal article" date="2014" name="Int. J. Syst. Evol. Microbiol.">
        <title>Complete genome sequence of Corynebacterium casei LMG S-19264T (=DSM 44701T), isolated from a smear-ripened cheese.</title>
        <authorList>
            <consortium name="US DOE Joint Genome Institute (JGI-PGF)"/>
            <person name="Walter F."/>
            <person name="Albersmeier A."/>
            <person name="Kalinowski J."/>
            <person name="Ruckert C."/>
        </authorList>
    </citation>
    <scope>NUCLEOTIDE SEQUENCE</scope>
    <source>
        <strain evidence="3">CGMCC 1.15343</strain>
    </source>
</reference>
<dbReference type="EMBL" id="BMIL01000012">
    <property type="protein sequence ID" value="GGC74919.1"/>
    <property type="molecule type" value="Genomic_DNA"/>
</dbReference>
<proteinExistence type="predicted"/>
<feature type="chain" id="PRO_5037885567" description="Secretion system C-terminal sorting domain-containing protein" evidence="1">
    <location>
        <begin position="30"/>
        <end position="170"/>
    </location>
</feature>
<gene>
    <name evidence="3" type="ORF">GCM10011387_30770</name>
</gene>
<feature type="signal peptide" evidence="1">
    <location>
        <begin position="1"/>
        <end position="29"/>
    </location>
</feature>
<dbReference type="Proteomes" id="UP000651668">
    <property type="component" value="Unassembled WGS sequence"/>
</dbReference>
<accession>A0A916XIX9</accession>
<sequence length="170" mass="18738">MGKNITKPKLLQFFCILCIGILCNASVFAQKSDSLNYFSRSKKTPKPTTIKPNLPSYRPLFDGFTFLPYNNVLATKGGAQKSEKNLTFIKVSPSTVDDQITVVYKLERESNISIKIMDLLGNEVATLATERSGSGEQTKTFSIANRLSSGIYFVRIVAGAETSVKRISVL</sequence>
<evidence type="ECO:0000313" key="3">
    <source>
        <dbReference type="EMBL" id="GGC74919.1"/>
    </source>
</evidence>
<evidence type="ECO:0000259" key="2">
    <source>
        <dbReference type="Pfam" id="PF18962"/>
    </source>
</evidence>
<protein>
    <recommendedName>
        <fullName evidence="2">Secretion system C-terminal sorting domain-containing protein</fullName>
    </recommendedName>
</protein>
<reference evidence="3" key="2">
    <citation type="submission" date="2020-09" db="EMBL/GenBank/DDBJ databases">
        <authorList>
            <person name="Sun Q."/>
            <person name="Zhou Y."/>
        </authorList>
    </citation>
    <scope>NUCLEOTIDE SEQUENCE</scope>
    <source>
        <strain evidence="3">CGMCC 1.15343</strain>
    </source>
</reference>
<dbReference type="InterPro" id="IPR026444">
    <property type="entry name" value="Secre_tail"/>
</dbReference>